<protein>
    <submittedName>
        <fullName evidence="2">Polymerase</fullName>
    </submittedName>
</protein>
<evidence type="ECO:0000259" key="1">
    <source>
        <dbReference type="Pfam" id="PF20250"/>
    </source>
</evidence>
<proteinExistence type="predicted"/>
<dbReference type="AlphaFoldDB" id="A0A383R6Q5"/>
<dbReference type="InterPro" id="IPR046865">
    <property type="entry name" value="FapA_b_solenoid"/>
</dbReference>
<sequence length="468" mass="50985">MSMTLALEEYLEVTVSEDKMQAHLHFKKAVEGLTCTIEELDALLRSYGIRYGVQSQVLKDIAANPNNFARGATMVAHGKAPVHGVDGRIELLLPQNGKESKPAEREDGTVNFREVKQLDNVKKGQMIAKRIPSQEGISGMSVLGEEMKAITGREARFKQGKNVVLDETENALYSAIDGLISRIEPERISVFPVYEVNGDVDYRTGNIDFVGTIVIRGNVLTGFTVKASGDIRVYGGVEGATLTAEGCIEVSGGIIAGNKGMVKAGTHVKCSFIQEATVVAGTEVNVSQSIMHSNIRAGKRVVCQGTKGLIVGGIVQAGERVIARTIGNTMSTATVIEVGVLPDLRNELTDLRTKLKYNIENVEKTEKALRILDQLAAAGQLTGEKLGMRIKLNSTKKQLVGEQTEMRERMLEIEKLLEDTAVSSIDVTHTIYGGAKLVIGRSVRFIKDMAQRISFRIVDGDIMMTTYR</sequence>
<dbReference type="EMBL" id="LS992241">
    <property type="protein sequence ID" value="SYX82827.1"/>
    <property type="molecule type" value="Genomic_DNA"/>
</dbReference>
<evidence type="ECO:0000313" key="3">
    <source>
        <dbReference type="Proteomes" id="UP000304148"/>
    </source>
</evidence>
<dbReference type="InterPro" id="IPR046866">
    <property type="entry name" value="FapA_N"/>
</dbReference>
<feature type="domain" description="Flagellar Assembly Protein A N-terminal region" evidence="1">
    <location>
        <begin position="12"/>
        <end position="181"/>
    </location>
</feature>
<dbReference type="Pfam" id="PF20250">
    <property type="entry name" value="FapA_N"/>
    <property type="match status" value="1"/>
</dbReference>
<gene>
    <name evidence="2" type="ORF">PBLR_11249</name>
</gene>
<name>A0A383R6Q5_PAEAL</name>
<dbReference type="RefSeq" id="WP_138185049.1">
    <property type="nucleotide sequence ID" value="NZ_LS992241.1"/>
</dbReference>
<accession>A0A383R6Q5</accession>
<organism evidence="2 3">
    <name type="scientific">Paenibacillus alvei</name>
    <name type="common">Bacillus alvei</name>
    <dbReference type="NCBI Taxonomy" id="44250"/>
    <lineage>
        <taxon>Bacteria</taxon>
        <taxon>Bacillati</taxon>
        <taxon>Bacillota</taxon>
        <taxon>Bacilli</taxon>
        <taxon>Bacillales</taxon>
        <taxon>Paenibacillaceae</taxon>
        <taxon>Paenibacillus</taxon>
    </lineage>
</organism>
<dbReference type="Proteomes" id="UP000304148">
    <property type="component" value="Chromosome"/>
</dbReference>
<evidence type="ECO:0000313" key="2">
    <source>
        <dbReference type="EMBL" id="SYX82827.1"/>
    </source>
</evidence>
<reference evidence="3" key="1">
    <citation type="submission" date="2018-08" db="EMBL/GenBank/DDBJ databases">
        <authorList>
            <person name="Chevrot R."/>
        </authorList>
    </citation>
    <scope>NUCLEOTIDE SEQUENCE [LARGE SCALE GENOMIC DNA]</scope>
</reference>
<dbReference type="PANTHER" id="PTHR38032:SF1">
    <property type="entry name" value="RNA-BINDING PROTEIN KHPB N-TERMINAL DOMAIN-CONTAINING PROTEIN"/>
    <property type="match status" value="1"/>
</dbReference>
<dbReference type="InterPro" id="IPR005646">
    <property type="entry name" value="FapA"/>
</dbReference>
<dbReference type="Pfam" id="PF03961">
    <property type="entry name" value="FapA"/>
    <property type="match status" value="1"/>
</dbReference>
<dbReference type="PANTHER" id="PTHR38032">
    <property type="entry name" value="POLYMERASE-RELATED"/>
    <property type="match status" value="1"/>
</dbReference>